<evidence type="ECO:0000313" key="1">
    <source>
        <dbReference type="EMBL" id="KAG0443683.1"/>
    </source>
</evidence>
<comment type="caution">
    <text evidence="1">The sequence shown here is derived from an EMBL/GenBank/DDBJ whole genome shotgun (WGS) entry which is preliminary data.</text>
</comment>
<name>A0AC60QXX9_IXOPE</name>
<organism evidence="1 2">
    <name type="scientific">Ixodes persulcatus</name>
    <name type="common">Taiga tick</name>
    <dbReference type="NCBI Taxonomy" id="34615"/>
    <lineage>
        <taxon>Eukaryota</taxon>
        <taxon>Metazoa</taxon>
        <taxon>Ecdysozoa</taxon>
        <taxon>Arthropoda</taxon>
        <taxon>Chelicerata</taxon>
        <taxon>Arachnida</taxon>
        <taxon>Acari</taxon>
        <taxon>Parasitiformes</taxon>
        <taxon>Ixodida</taxon>
        <taxon>Ixodoidea</taxon>
        <taxon>Ixodidae</taxon>
        <taxon>Ixodinae</taxon>
        <taxon>Ixodes</taxon>
    </lineage>
</organism>
<dbReference type="EMBL" id="JABSTQ010003030">
    <property type="protein sequence ID" value="KAG0443683.1"/>
    <property type="molecule type" value="Genomic_DNA"/>
</dbReference>
<dbReference type="Proteomes" id="UP000805193">
    <property type="component" value="Unassembled WGS sequence"/>
</dbReference>
<proteinExistence type="predicted"/>
<gene>
    <name evidence="1" type="ORF">HPB47_014642</name>
</gene>
<sequence length="555" mass="60433">MSEVASGTADHDPQNESTAVPSLLDATPGVNPVVASALRHYAATKESLIALMKRHAKSLSHETWSDLNKNVSEIGDALTLVSLEVAHLQGRVDQLQEQQERRGPGVPATYASVLAGTGAFVGTCAPPPTGPAETHTPPEPSPEHRETLLVYGKADVNTWTALTTRFNPVDLNIQNVSVRNISANGVSVQASNREGLDRLKTAIERDETIKDLLTPKFPVRFRPQFRVTGVDPSVTRENVFLKLKEQNGLELTEEQLTVRSVFPDRFSGTLTFVLEVDPTIYKTLKQKAFVTLGWTRCPITEFFHVVRCSKCCQYGHTRRFCQADGAVCGRCSTVHEGWCNRDKKCAACCKSNERFGVLASGGGDVVTPGGAGPMWRSNLGDPASLFPLPGRLRSQLPMMSVADVPGDLMDLLDLGPTPGCYCPGLFSGPGVNTLAPPAGDCSDPAAPLPPRVDIQDSATQVADELRTLVSRAPPRSFQGPRLWDVARQALLGVDVCSQVDDYLRAIFRVPGPPRRQRHRNANQPGREAAEKKKKRDYATTQERFKSDRQTVLGPS</sequence>
<keyword evidence="2" id="KW-1185">Reference proteome</keyword>
<protein>
    <submittedName>
        <fullName evidence="1">Uncharacterized protein</fullName>
    </submittedName>
</protein>
<evidence type="ECO:0000313" key="2">
    <source>
        <dbReference type="Proteomes" id="UP000805193"/>
    </source>
</evidence>
<accession>A0AC60QXX9</accession>
<reference evidence="1 2" key="1">
    <citation type="journal article" date="2020" name="Cell">
        <title>Large-Scale Comparative Analyses of Tick Genomes Elucidate Their Genetic Diversity and Vector Capacities.</title>
        <authorList>
            <consortium name="Tick Genome and Microbiome Consortium (TIGMIC)"/>
            <person name="Jia N."/>
            <person name="Wang J."/>
            <person name="Shi W."/>
            <person name="Du L."/>
            <person name="Sun Y."/>
            <person name="Zhan W."/>
            <person name="Jiang J.F."/>
            <person name="Wang Q."/>
            <person name="Zhang B."/>
            <person name="Ji P."/>
            <person name="Bell-Sakyi L."/>
            <person name="Cui X.M."/>
            <person name="Yuan T.T."/>
            <person name="Jiang B.G."/>
            <person name="Yang W.F."/>
            <person name="Lam T.T."/>
            <person name="Chang Q.C."/>
            <person name="Ding S.J."/>
            <person name="Wang X.J."/>
            <person name="Zhu J.G."/>
            <person name="Ruan X.D."/>
            <person name="Zhao L."/>
            <person name="Wei J.T."/>
            <person name="Ye R.Z."/>
            <person name="Que T.C."/>
            <person name="Du C.H."/>
            <person name="Zhou Y.H."/>
            <person name="Cheng J.X."/>
            <person name="Dai P.F."/>
            <person name="Guo W.B."/>
            <person name="Han X.H."/>
            <person name="Huang E.J."/>
            <person name="Li L.F."/>
            <person name="Wei W."/>
            <person name="Gao Y.C."/>
            <person name="Liu J.Z."/>
            <person name="Shao H.Z."/>
            <person name="Wang X."/>
            <person name="Wang C.C."/>
            <person name="Yang T.C."/>
            <person name="Huo Q.B."/>
            <person name="Li W."/>
            <person name="Chen H.Y."/>
            <person name="Chen S.E."/>
            <person name="Zhou L.G."/>
            <person name="Ni X.B."/>
            <person name="Tian J.H."/>
            <person name="Sheng Y."/>
            <person name="Liu T."/>
            <person name="Pan Y.S."/>
            <person name="Xia L.Y."/>
            <person name="Li J."/>
            <person name="Zhao F."/>
            <person name="Cao W.C."/>
        </authorList>
    </citation>
    <scope>NUCLEOTIDE SEQUENCE [LARGE SCALE GENOMIC DNA]</scope>
    <source>
        <strain evidence="1">Iper-2018</strain>
    </source>
</reference>